<keyword evidence="2" id="KW-1133">Transmembrane helix</keyword>
<feature type="region of interest" description="Disordered" evidence="1">
    <location>
        <begin position="68"/>
        <end position="102"/>
    </location>
</feature>
<organism evidence="3 4">
    <name type="scientific">Kushneria phyllosphaerae</name>
    <dbReference type="NCBI Taxonomy" id="2100822"/>
    <lineage>
        <taxon>Bacteria</taxon>
        <taxon>Pseudomonadati</taxon>
        <taxon>Pseudomonadota</taxon>
        <taxon>Gammaproteobacteria</taxon>
        <taxon>Oceanospirillales</taxon>
        <taxon>Halomonadaceae</taxon>
        <taxon>Kushneria</taxon>
    </lineage>
</organism>
<accession>A0A2R8CR20</accession>
<sequence length="432" mass="46239">MFVGIGFIICMILAAIIGVRVGRNRRANGKGAIFSFVTGAFGAVVAGILLLIALAIIDISINGSDRETEASEPAVSEQSSSPDTSDDTSNTSESAAATNDGPKQFDDVIAMAEDFNDYPPEFNEFSVVDSDPLHIQLLPTVVEGDLNEVVHDTNWRAALYGAYNTFIHTDADHVIVDAIPRQYASLMDRDSPELLDDQKITLNLSRDEALEVVQSLIDVDSLEGLKARDPEWDFYGWTEDWNSIYYTEGDPGLDAFIDALEPYTQGGEISTNPTSAESAKSAEIEAGSDLGFDAKTFASRFNSAMADLGQPYRAEGNVDNSGVQGVFQEMFSEHLAVTGTVKPESGAVNGVIFMGTGDGTQESGARVMVVASGVVAATQPDMSVQNAFDVVMSLLQSYDGGEAVSNTLNGVKYTYQRSDMIGNMLSVDSAES</sequence>
<evidence type="ECO:0000313" key="3">
    <source>
        <dbReference type="EMBL" id="SPJ35233.1"/>
    </source>
</evidence>
<evidence type="ECO:0000256" key="2">
    <source>
        <dbReference type="SAM" id="Phobius"/>
    </source>
</evidence>
<dbReference type="RefSeq" id="WP_108844035.1">
    <property type="nucleotide sequence ID" value="NZ_ONZI01000005.1"/>
</dbReference>
<reference evidence="4" key="1">
    <citation type="submission" date="2018-03" db="EMBL/GenBank/DDBJ databases">
        <authorList>
            <person name="Navarro De La Torre S."/>
        </authorList>
    </citation>
    <scope>NUCLEOTIDE SEQUENCE [LARGE SCALE GENOMIC DNA]</scope>
    <source>
        <strain evidence="4">EAod3</strain>
    </source>
</reference>
<dbReference type="EMBL" id="ONZI01000005">
    <property type="protein sequence ID" value="SPJ35233.1"/>
    <property type="molecule type" value="Genomic_DNA"/>
</dbReference>
<keyword evidence="4" id="KW-1185">Reference proteome</keyword>
<gene>
    <name evidence="3" type="ORF">KSP9073_03291</name>
</gene>
<feature type="compositionally biased region" description="Low complexity" evidence="1">
    <location>
        <begin position="76"/>
        <end position="100"/>
    </location>
</feature>
<dbReference type="AlphaFoldDB" id="A0A2R8CR20"/>
<protein>
    <submittedName>
        <fullName evidence="3">Uncharacterized protein</fullName>
    </submittedName>
</protein>
<keyword evidence="2" id="KW-0812">Transmembrane</keyword>
<dbReference type="OrthoDB" id="6183994at2"/>
<dbReference type="Proteomes" id="UP000244934">
    <property type="component" value="Unassembled WGS sequence"/>
</dbReference>
<evidence type="ECO:0000313" key="4">
    <source>
        <dbReference type="Proteomes" id="UP000244934"/>
    </source>
</evidence>
<name>A0A2R8CR20_9GAMM</name>
<keyword evidence="2" id="KW-0472">Membrane</keyword>
<feature type="transmembrane region" description="Helical" evidence="2">
    <location>
        <begin position="34"/>
        <end position="57"/>
    </location>
</feature>
<proteinExistence type="predicted"/>
<evidence type="ECO:0000256" key="1">
    <source>
        <dbReference type="SAM" id="MobiDB-lite"/>
    </source>
</evidence>
<feature type="transmembrane region" description="Helical" evidence="2">
    <location>
        <begin position="6"/>
        <end position="22"/>
    </location>
</feature>